<dbReference type="EMBL" id="UGPB01000001">
    <property type="protein sequence ID" value="STY29859.1"/>
    <property type="molecule type" value="Genomic_DNA"/>
</dbReference>
<name>A0A378LVJ2_9GAMM</name>
<dbReference type="Pfam" id="PF18640">
    <property type="entry name" value="LepB_N"/>
    <property type="match status" value="1"/>
</dbReference>
<protein>
    <submittedName>
        <fullName evidence="3">Substrate of the Dot/Icm secretion system, LepB-like</fullName>
    </submittedName>
</protein>
<reference evidence="3 4" key="1">
    <citation type="submission" date="2018-06" db="EMBL/GenBank/DDBJ databases">
        <authorList>
            <consortium name="Pathogen Informatics"/>
            <person name="Doyle S."/>
        </authorList>
    </citation>
    <scope>NUCLEOTIDE SEQUENCE [LARGE SCALE GENOMIC DNA]</scope>
    <source>
        <strain evidence="3 4">NCTC11532</strain>
    </source>
</reference>
<evidence type="ECO:0000259" key="2">
    <source>
        <dbReference type="Pfam" id="PF18640"/>
    </source>
</evidence>
<gene>
    <name evidence="3" type="ORF">NCTC11532_02061</name>
</gene>
<feature type="domain" description="LepB GAP" evidence="1">
    <location>
        <begin position="334"/>
        <end position="498"/>
    </location>
</feature>
<proteinExistence type="predicted"/>
<organism evidence="3 4">
    <name type="scientific">Legionella wadsworthii</name>
    <dbReference type="NCBI Taxonomy" id="28088"/>
    <lineage>
        <taxon>Bacteria</taxon>
        <taxon>Pseudomonadati</taxon>
        <taxon>Pseudomonadota</taxon>
        <taxon>Gammaproteobacteria</taxon>
        <taxon>Legionellales</taxon>
        <taxon>Legionellaceae</taxon>
        <taxon>Legionella</taxon>
    </lineage>
</organism>
<keyword evidence="4" id="KW-1185">Reference proteome</keyword>
<dbReference type="Gene3D" id="1.20.120.1700">
    <property type="match status" value="1"/>
</dbReference>
<evidence type="ECO:0000259" key="1">
    <source>
        <dbReference type="Pfam" id="PF18172"/>
    </source>
</evidence>
<evidence type="ECO:0000313" key="4">
    <source>
        <dbReference type="Proteomes" id="UP000255297"/>
    </source>
</evidence>
<dbReference type="Gene3D" id="1.25.40.830">
    <property type="match status" value="1"/>
</dbReference>
<accession>A0A378LVJ2</accession>
<sequence>MIIYKGKVLTKFKNKKGGKNQSEVDGFYRNPEGLEYFIKKPKDQKELFTELFAGLLLQEFIHRGFIERIYHASFVYAELIQFEDGSYGLIQPKIEFKELFKIIGTGYRDGSDRDPLVEMFYGPQSYLILTQLKSYFGLAIALMYSLLFGDHSVHSGNVVCLDVLSSVEMMFIQFARIDWGAAFRFLAHSKNNEDLLYPFEYQGWFNHKGYTKGYFLNYRKIKGLFPAIAEQAGLLAKKVDTSILTEIVDSALQQVPKNLLDYKSKKELAHYMCIQSFETIDFGESHQPFALDLADVLLDRLKKILVLKDMVNSEEPNSQQMSYIESLPSAIGLFVNHIIPFQQQMSIWLNTLSLSDERSIFDFNCINRTLLAQKYNPFIECLARQVALIEQFSKDQNNVYVHDEIKSRAITKTLMNLFSLDMDLKPGESDMEQRIPFKQPCWRLVEALLSTSFNIVITIRVMQSTQSTSMLTSASAIHFLFDALKKYLHDFNTFYETLIHEIQHTLFSMSGFQIARICLYEMEYVNSSLLIGLVLKNSDLWERMNSVFSEENEQFSPIEMERFTIKLRQLHADYSLFLTLSSELASIDQHATKYVVLDKLKDIFESLPEVLQSEIAPTLNQIQDGFRKEQRRFSIHLEELNPVSEQPYPNDNDEDVFGRSHKLLLSHEMTTQGGELHERILADKVLWHSIIESENGELPLDDLFVLKNFYDRKKEEWPEAFREPLNIFYTRAIKMRLSERPLHEQARALTRDAGMLFKSSVVPDILKEVIFLIQALYVKGTILMLQTTNKALFFNQHQAGASLLMSQPNDDCLTGTNLSKVPTYL</sequence>
<evidence type="ECO:0000313" key="3">
    <source>
        <dbReference type="EMBL" id="STY29859.1"/>
    </source>
</evidence>
<dbReference type="Pfam" id="PF18172">
    <property type="entry name" value="LepB_GAP_N"/>
    <property type="match status" value="1"/>
</dbReference>
<dbReference type="OrthoDB" id="5619798at2"/>
<feature type="domain" description="LepB N-terminal" evidence="2">
    <location>
        <begin position="126"/>
        <end position="304"/>
    </location>
</feature>
<dbReference type="InterPro" id="IPR040519">
    <property type="entry name" value="LepB_N"/>
</dbReference>
<dbReference type="Proteomes" id="UP000255297">
    <property type="component" value="Unassembled WGS sequence"/>
</dbReference>
<dbReference type="RefSeq" id="WP_031564767.1">
    <property type="nucleotide sequence ID" value="NZ_CAAAIS010000001.1"/>
</dbReference>
<dbReference type="AlphaFoldDB" id="A0A378LVJ2"/>
<dbReference type="InterPro" id="IPR041585">
    <property type="entry name" value="LepB_GAP_N"/>
</dbReference>